<dbReference type="Proteomes" id="UP001153678">
    <property type="component" value="Unassembled WGS sequence"/>
</dbReference>
<name>A0A9W4SHQ5_9GLOM</name>
<proteinExistence type="predicted"/>
<keyword evidence="2" id="KW-1185">Reference proteome</keyword>
<evidence type="ECO:0000313" key="1">
    <source>
        <dbReference type="EMBL" id="CAI2169882.1"/>
    </source>
</evidence>
<dbReference type="AlphaFoldDB" id="A0A9W4SHQ5"/>
<comment type="caution">
    <text evidence="1">The sequence shown here is derived from an EMBL/GenBank/DDBJ whole genome shotgun (WGS) entry which is preliminary data.</text>
</comment>
<reference evidence="1" key="1">
    <citation type="submission" date="2022-08" db="EMBL/GenBank/DDBJ databases">
        <authorList>
            <person name="Kallberg Y."/>
            <person name="Tangrot J."/>
            <person name="Rosling A."/>
        </authorList>
    </citation>
    <scope>NUCLEOTIDE SEQUENCE</scope>
    <source>
        <strain evidence="1">Wild A</strain>
    </source>
</reference>
<organism evidence="1 2">
    <name type="scientific">Funneliformis geosporum</name>
    <dbReference type="NCBI Taxonomy" id="1117311"/>
    <lineage>
        <taxon>Eukaryota</taxon>
        <taxon>Fungi</taxon>
        <taxon>Fungi incertae sedis</taxon>
        <taxon>Mucoromycota</taxon>
        <taxon>Glomeromycotina</taxon>
        <taxon>Glomeromycetes</taxon>
        <taxon>Glomerales</taxon>
        <taxon>Glomeraceae</taxon>
        <taxon>Funneliformis</taxon>
    </lineage>
</organism>
<gene>
    <name evidence="1" type="ORF">FWILDA_LOCUS4305</name>
</gene>
<dbReference type="OrthoDB" id="2334728at2759"/>
<accession>A0A9W4SHQ5</accession>
<feature type="non-terminal residue" evidence="1">
    <location>
        <position position="1"/>
    </location>
</feature>
<dbReference type="EMBL" id="CAMKVN010000634">
    <property type="protein sequence ID" value="CAI2169882.1"/>
    <property type="molecule type" value="Genomic_DNA"/>
</dbReference>
<protein>
    <submittedName>
        <fullName evidence="1">8747_t:CDS:1</fullName>
    </submittedName>
</protein>
<sequence>KMKARQIKDIYGKFSEIFKEAFKKAIDNEDFNEELIQFHIDKNFIEKILLSEFKKHKD</sequence>
<evidence type="ECO:0000313" key="2">
    <source>
        <dbReference type="Proteomes" id="UP001153678"/>
    </source>
</evidence>